<dbReference type="AlphaFoldDB" id="A0A9W4SJK2"/>
<dbReference type="InterPro" id="IPR038212">
    <property type="entry name" value="TF_EnY2_sf"/>
</dbReference>
<dbReference type="GO" id="GO:0005654">
    <property type="term" value="C:nucleoplasm"/>
    <property type="evidence" value="ECO:0007669"/>
    <property type="project" value="UniProtKB-SubCell"/>
</dbReference>
<dbReference type="EMBL" id="CAMKVN010000819">
    <property type="protein sequence ID" value="CAI2171435.1"/>
    <property type="molecule type" value="Genomic_DNA"/>
</dbReference>
<keyword evidence="3" id="KW-1185">Reference proteome</keyword>
<dbReference type="PANTHER" id="PTHR12514">
    <property type="entry name" value="ENHANCER OF YELLOW 2 TRANSCRIPTION FACTOR"/>
    <property type="match status" value="1"/>
</dbReference>
<dbReference type="OrthoDB" id="6221744at2759"/>
<keyword evidence="1" id="KW-0811">Translocation</keyword>
<evidence type="ECO:0000313" key="2">
    <source>
        <dbReference type="EMBL" id="CAI2171435.1"/>
    </source>
</evidence>
<dbReference type="GO" id="GO:0015031">
    <property type="term" value="P:protein transport"/>
    <property type="evidence" value="ECO:0007669"/>
    <property type="project" value="UniProtKB-KW"/>
</dbReference>
<protein>
    <recommendedName>
        <fullName evidence="1">Transcription and mRNA export factor SUS1</fullName>
    </recommendedName>
</protein>
<keyword evidence="1" id="KW-0156">Chromatin regulator</keyword>
<dbReference type="InterPro" id="IPR018783">
    <property type="entry name" value="TF_ENY2"/>
</dbReference>
<comment type="subunit">
    <text evidence="1">Component of the nuclear pore complex (NPC)-associated TREX-2 complex (transcription and export complex 2), composed of at least SUS1, SAC3, THP1, SEM1, and CDC31. TREX-2 contains 2 SUS1 chains. The TREX-2 complex interacts with the nucleoporin NUP1. Component of the 1.8 MDa SAGA transcription coactivator-HAT complex. SAGA is built of 5 distinct domains with specialized functions. Within the SAGA complex, SUS1, SGF11, SGF73 and UBP8 form an additional subcomplex of SAGA called the DUB module (deubiquitination module). Interacts directly with THP1, SAC3, SGF11, and with the RNA polymerase II.</text>
</comment>
<evidence type="ECO:0000313" key="3">
    <source>
        <dbReference type="Proteomes" id="UP001153678"/>
    </source>
</evidence>
<dbReference type="GO" id="GO:0005643">
    <property type="term" value="C:nuclear pore"/>
    <property type="evidence" value="ECO:0007669"/>
    <property type="project" value="UniProtKB-UniRule"/>
</dbReference>
<dbReference type="GO" id="GO:0000932">
    <property type="term" value="C:P-body"/>
    <property type="evidence" value="ECO:0007669"/>
    <property type="project" value="UniProtKB-SubCell"/>
</dbReference>
<keyword evidence="1" id="KW-0963">Cytoplasm</keyword>
<dbReference type="Gene3D" id="1.10.246.140">
    <property type="match status" value="1"/>
</dbReference>
<dbReference type="Pfam" id="PF10163">
    <property type="entry name" value="EnY2"/>
    <property type="match status" value="1"/>
</dbReference>
<comment type="function">
    <text evidence="1">Involved in mRNA export coupled transcription activation by association with both the TREX-2 and the SAGA complexes. At the promoters, SAGA is required for recruitment of the basal transcription machinery. It influences RNA polymerase II transcriptional activity through different activities such as TBP interaction and promoter selectivity, interaction with transcription activators, and chromatin modification through histone acetylation and deubiquitination. Within the SAGA complex, participates to a subcomplex required for deubiquitination of H2B and for the maintenance of steady-state H3 methylation levels. The TREX-2 complex functions in docking export-competent ribonucleoprotein particles (mRNPs) to the nuclear entrance of the nuclear pore complex (nuclear basket). TREX-2 participates in mRNA export and accurate chromatin positioning in the nucleus by tethering genes to the nuclear periphery. May also be involved in cytoplasmic mRNA decay by interaction with components of P-bodies.</text>
</comment>
<comment type="similarity">
    <text evidence="1">Belongs to the ENY2 family.</text>
</comment>
<keyword evidence="1" id="KW-0804">Transcription</keyword>
<keyword evidence="1" id="KW-0805">Transcription regulation</keyword>
<dbReference type="Proteomes" id="UP001153678">
    <property type="component" value="Unassembled WGS sequence"/>
</dbReference>
<organism evidence="2 3">
    <name type="scientific">Funneliformis geosporum</name>
    <dbReference type="NCBI Taxonomy" id="1117311"/>
    <lineage>
        <taxon>Eukaryota</taxon>
        <taxon>Fungi</taxon>
        <taxon>Fungi incertae sedis</taxon>
        <taxon>Mucoromycota</taxon>
        <taxon>Glomeromycotina</taxon>
        <taxon>Glomeromycetes</taxon>
        <taxon>Glomerales</taxon>
        <taxon>Glomeraceae</taxon>
        <taxon>Funneliformis</taxon>
    </lineage>
</organism>
<dbReference type="GO" id="GO:0071819">
    <property type="term" value="C:DUBm complex"/>
    <property type="evidence" value="ECO:0007669"/>
    <property type="project" value="UniProtKB-UniRule"/>
</dbReference>
<comment type="subcellular location">
    <subcellularLocation>
        <location evidence="1">Nucleus</location>
        <location evidence="1">Nucleoplasm</location>
    </subcellularLocation>
    <subcellularLocation>
        <location evidence="1">Cytoplasm</location>
        <location evidence="1">P-body</location>
    </subcellularLocation>
</comment>
<dbReference type="GO" id="GO:0006406">
    <property type="term" value="P:mRNA export from nucleus"/>
    <property type="evidence" value="ECO:0007669"/>
    <property type="project" value="UniProtKB-UniRule"/>
</dbReference>
<keyword evidence="1" id="KW-0509">mRNA transport</keyword>
<dbReference type="GO" id="GO:0000124">
    <property type="term" value="C:SAGA complex"/>
    <property type="evidence" value="ECO:0007669"/>
    <property type="project" value="UniProtKB-UniRule"/>
</dbReference>
<keyword evidence="1" id="KW-0653">Protein transport</keyword>
<proteinExistence type="inferred from homology"/>
<dbReference type="GO" id="GO:0070390">
    <property type="term" value="C:transcription export complex 2"/>
    <property type="evidence" value="ECO:0007669"/>
    <property type="project" value="UniProtKB-UniRule"/>
</dbReference>
<dbReference type="GO" id="GO:0003713">
    <property type="term" value="F:transcription coactivator activity"/>
    <property type="evidence" value="ECO:0007669"/>
    <property type="project" value="UniProtKB-UniRule"/>
</dbReference>
<keyword evidence="1" id="KW-0010">Activator</keyword>
<comment type="caution">
    <text evidence="2">The sequence shown here is derived from an EMBL/GenBank/DDBJ whole genome shotgun (WGS) entry which is preliminary data.</text>
</comment>
<evidence type="ECO:0000256" key="1">
    <source>
        <dbReference type="HAMAP-Rule" id="MF_03046"/>
    </source>
</evidence>
<keyword evidence="1" id="KW-0813">Transport</keyword>
<accession>A0A9W4SJK2</accession>
<dbReference type="HAMAP" id="MF_03046">
    <property type="entry name" value="ENY2_Sus1"/>
    <property type="match status" value="1"/>
</dbReference>
<reference evidence="2" key="1">
    <citation type="submission" date="2022-08" db="EMBL/GenBank/DDBJ databases">
        <authorList>
            <person name="Kallberg Y."/>
            <person name="Tangrot J."/>
            <person name="Rosling A."/>
        </authorList>
    </citation>
    <scope>NUCLEOTIDE SEQUENCE</scope>
    <source>
        <strain evidence="2">Wild A</strain>
    </source>
</reference>
<keyword evidence="1" id="KW-0539">Nucleus</keyword>
<name>A0A9W4SJK2_9GLOM</name>
<dbReference type="GO" id="GO:0006368">
    <property type="term" value="P:transcription elongation by RNA polymerase II"/>
    <property type="evidence" value="ECO:0007669"/>
    <property type="project" value="UniProtKB-UniRule"/>
</dbReference>
<sequence length="103" mass="11940">MSESGNEQSLANELKCRILETQERNRLKKLLTKRLKDCGWKDKIKKRCIDIIREKGIDNIKLDQLEGSILNDESVPVEIKVEILQQISSLLDVHISQLEKNIK</sequence>
<dbReference type="GO" id="GO:0006325">
    <property type="term" value="P:chromatin organization"/>
    <property type="evidence" value="ECO:0007669"/>
    <property type="project" value="UniProtKB-KW"/>
</dbReference>
<gene>
    <name evidence="1" type="primary">SUS1</name>
    <name evidence="2" type="ORF">FWILDA_LOCUS5079</name>
</gene>